<feature type="transmembrane region" description="Helical" evidence="6">
    <location>
        <begin position="14"/>
        <end position="31"/>
    </location>
</feature>
<dbReference type="InterPro" id="IPR022791">
    <property type="entry name" value="L-PG_synthase/AglD"/>
</dbReference>
<protein>
    <submittedName>
        <fullName evidence="7">Membrane protein NADH-ubiquinone oxidoreductase</fullName>
    </submittedName>
</protein>
<gene>
    <name evidence="7" type="ORF">ABA45_08565</name>
</gene>
<dbReference type="Pfam" id="PF03706">
    <property type="entry name" value="LPG_synthase_TM"/>
    <property type="match status" value="1"/>
</dbReference>
<dbReference type="PANTHER" id="PTHR40277">
    <property type="entry name" value="BLL5419 PROTEIN"/>
    <property type="match status" value="1"/>
</dbReference>
<evidence type="ECO:0000256" key="2">
    <source>
        <dbReference type="ARBA" id="ARBA00022475"/>
    </source>
</evidence>
<feature type="transmembrane region" description="Helical" evidence="6">
    <location>
        <begin position="43"/>
        <end position="64"/>
    </location>
</feature>
<keyword evidence="2" id="KW-1003">Cell membrane</keyword>
<evidence type="ECO:0000256" key="1">
    <source>
        <dbReference type="ARBA" id="ARBA00004651"/>
    </source>
</evidence>
<organism evidence="7 8">
    <name type="scientific">Marinobacter psychrophilus</name>
    <dbReference type="NCBI Taxonomy" id="330734"/>
    <lineage>
        <taxon>Bacteria</taxon>
        <taxon>Pseudomonadati</taxon>
        <taxon>Pseudomonadota</taxon>
        <taxon>Gammaproteobacteria</taxon>
        <taxon>Pseudomonadales</taxon>
        <taxon>Marinobacteraceae</taxon>
        <taxon>Marinobacter</taxon>
    </lineage>
</organism>
<dbReference type="RefSeq" id="WP_048385352.1">
    <property type="nucleotide sequence ID" value="NZ_CP011494.1"/>
</dbReference>
<dbReference type="Proteomes" id="UP000036406">
    <property type="component" value="Chromosome"/>
</dbReference>
<dbReference type="AlphaFoldDB" id="A0A0H4I0H8"/>
<dbReference type="KEGG" id="mpq:ABA45_08565"/>
<reference evidence="7 8" key="1">
    <citation type="submission" date="2015-05" db="EMBL/GenBank/DDBJ databases">
        <title>Complete genome of Marinobacter psychrophilus strain 20041T isolated from sea-ice of the Canadian Basin.</title>
        <authorList>
            <person name="Song L."/>
            <person name="Ren L."/>
            <person name="Yu Y."/>
            <person name="Wang X."/>
        </authorList>
    </citation>
    <scope>NUCLEOTIDE SEQUENCE [LARGE SCALE GENOMIC DNA]</scope>
    <source>
        <strain evidence="7 8">20041</strain>
    </source>
</reference>
<keyword evidence="3 6" id="KW-0812">Transmembrane</keyword>
<accession>A0A0H4I0H8</accession>
<evidence type="ECO:0000313" key="8">
    <source>
        <dbReference type="Proteomes" id="UP000036406"/>
    </source>
</evidence>
<evidence type="ECO:0000256" key="5">
    <source>
        <dbReference type="ARBA" id="ARBA00023136"/>
    </source>
</evidence>
<evidence type="ECO:0000313" key="7">
    <source>
        <dbReference type="EMBL" id="AKO52466.1"/>
    </source>
</evidence>
<sequence>MSATAKTGVWGTAAWRWLASAILLGALFLLVDTTALWRELQRIPLWVVLPAVVLSAVQVVLSSWRWRYTGKRLGLSIGVGDAVQEYYLATFINQVLPGGVLGDVNRAFRHGVKAGKRQKAAHAVVIERLSGQLVLALVVGLGLIVLWQANVFKPSLAGSSAAIGWLPMVLLLAVAGGLLLLRFYNARFKAYLLALRDDVHQALFRWPALPLQLMSSLLVVASYLAVFLLLAVAADYVNTAAAAAVLLALCTVLLLSMIVPLTVAGWGIREGAAALLWPLAGLPAEQGVALSVGYGALMFIGSCPGVLVLFKGRRG</sequence>
<keyword evidence="8" id="KW-1185">Reference proteome</keyword>
<evidence type="ECO:0000256" key="6">
    <source>
        <dbReference type="SAM" id="Phobius"/>
    </source>
</evidence>
<feature type="transmembrane region" description="Helical" evidence="6">
    <location>
        <begin position="241"/>
        <end position="268"/>
    </location>
</feature>
<keyword evidence="5 6" id="KW-0472">Membrane</keyword>
<dbReference type="EMBL" id="CP011494">
    <property type="protein sequence ID" value="AKO52466.1"/>
    <property type="molecule type" value="Genomic_DNA"/>
</dbReference>
<proteinExistence type="predicted"/>
<dbReference type="GO" id="GO:0005886">
    <property type="term" value="C:plasma membrane"/>
    <property type="evidence" value="ECO:0007669"/>
    <property type="project" value="UniProtKB-SubCell"/>
</dbReference>
<keyword evidence="7" id="KW-0830">Ubiquinone</keyword>
<feature type="transmembrane region" description="Helical" evidence="6">
    <location>
        <begin position="288"/>
        <end position="310"/>
    </location>
</feature>
<dbReference type="STRING" id="330734.ABA45_08565"/>
<feature type="transmembrane region" description="Helical" evidence="6">
    <location>
        <begin position="133"/>
        <end position="152"/>
    </location>
</feature>
<feature type="transmembrane region" description="Helical" evidence="6">
    <location>
        <begin position="164"/>
        <end position="184"/>
    </location>
</feature>
<name>A0A0H4I0H8_9GAMM</name>
<dbReference type="PATRIC" id="fig|330734.3.peg.1799"/>
<evidence type="ECO:0000256" key="4">
    <source>
        <dbReference type="ARBA" id="ARBA00022989"/>
    </source>
</evidence>
<comment type="subcellular location">
    <subcellularLocation>
        <location evidence="1">Cell membrane</location>
        <topology evidence="1">Multi-pass membrane protein</topology>
    </subcellularLocation>
</comment>
<keyword evidence="4 6" id="KW-1133">Transmembrane helix</keyword>
<dbReference type="PANTHER" id="PTHR40277:SF1">
    <property type="entry name" value="BLL5419 PROTEIN"/>
    <property type="match status" value="1"/>
</dbReference>
<evidence type="ECO:0000256" key="3">
    <source>
        <dbReference type="ARBA" id="ARBA00022692"/>
    </source>
</evidence>